<dbReference type="InterPro" id="IPR006904">
    <property type="entry name" value="DUF716"/>
</dbReference>
<keyword evidence="4 6" id="KW-1133">Transmembrane helix</keyword>
<feature type="transmembrane region" description="Helical" evidence="6">
    <location>
        <begin position="99"/>
        <end position="121"/>
    </location>
</feature>
<keyword evidence="8" id="KW-1185">Reference proteome</keyword>
<evidence type="ECO:0000256" key="5">
    <source>
        <dbReference type="ARBA" id="ARBA00023136"/>
    </source>
</evidence>
<organism evidence="7 8">
    <name type="scientific">Sciurus vulgaris</name>
    <name type="common">Eurasian red squirrel</name>
    <dbReference type="NCBI Taxonomy" id="55149"/>
    <lineage>
        <taxon>Eukaryota</taxon>
        <taxon>Metazoa</taxon>
        <taxon>Chordata</taxon>
        <taxon>Craniata</taxon>
        <taxon>Vertebrata</taxon>
        <taxon>Euteleostomi</taxon>
        <taxon>Mammalia</taxon>
        <taxon>Eutheria</taxon>
        <taxon>Euarchontoglires</taxon>
        <taxon>Glires</taxon>
        <taxon>Rodentia</taxon>
        <taxon>Sciuromorpha</taxon>
        <taxon>Sciuridae</taxon>
        <taxon>Sciurinae</taxon>
        <taxon>Sciurini</taxon>
        <taxon>Sciurus</taxon>
    </lineage>
</organism>
<evidence type="ECO:0000256" key="4">
    <source>
        <dbReference type="ARBA" id="ARBA00022989"/>
    </source>
</evidence>
<evidence type="ECO:0000256" key="1">
    <source>
        <dbReference type="ARBA" id="ARBA00004141"/>
    </source>
</evidence>
<evidence type="ECO:0008006" key="9">
    <source>
        <dbReference type="Google" id="ProtNLM"/>
    </source>
</evidence>
<feature type="transmembrane region" description="Helical" evidence="6">
    <location>
        <begin position="6"/>
        <end position="30"/>
    </location>
</feature>
<evidence type="ECO:0000256" key="2">
    <source>
        <dbReference type="ARBA" id="ARBA00006948"/>
    </source>
</evidence>
<reference evidence="7" key="1">
    <citation type="submission" date="2025-08" db="UniProtKB">
        <authorList>
            <consortium name="Ensembl"/>
        </authorList>
    </citation>
    <scope>IDENTIFICATION</scope>
</reference>
<comment type="subcellular location">
    <subcellularLocation>
        <location evidence="1">Membrane</location>
        <topology evidence="1">Multi-pass membrane protein</topology>
    </subcellularLocation>
</comment>
<evidence type="ECO:0000256" key="6">
    <source>
        <dbReference type="SAM" id="Phobius"/>
    </source>
</evidence>
<dbReference type="GeneTree" id="ENSGT00940000164132"/>
<feature type="transmembrane region" description="Helical" evidence="6">
    <location>
        <begin position="162"/>
        <end position="181"/>
    </location>
</feature>
<dbReference type="Proteomes" id="UP000694564">
    <property type="component" value="Chromosome 10"/>
</dbReference>
<proteinExistence type="inferred from homology"/>
<keyword evidence="5 6" id="KW-0472">Membrane</keyword>
<evidence type="ECO:0000313" key="8">
    <source>
        <dbReference type="Proteomes" id="UP000694564"/>
    </source>
</evidence>
<protein>
    <recommendedName>
        <fullName evidence="9">Transmembrane epididymal protein 1</fullName>
    </recommendedName>
</protein>
<feature type="transmembrane region" description="Helical" evidence="6">
    <location>
        <begin position="193"/>
        <end position="211"/>
    </location>
</feature>
<sequence length="307" mass="34648">MGTIEGHLLAATFFLFYALYYSVLVSLALLQGQRVLKPPLPPREKQGHRLWQRVPLEGMVKMAIALTGILSEFFYPLGVNRLKMVDWQDPHRPFVFKDSWQHVTMYLFFMLSGVVDIVSQLCLARQSVKLERAAEAMAFYVLVLLMAAHIENKSTLEIRVHILFMVPTFLVALVLNIEVWVPDQPPLWVLKTWMGLVLSTWMLQFSVLMYSPPSGQPWQADNPGDLAFLTIFFCWHLGLGAALLAAIYGLCSLWHHRCSSWTEAPGPSYQPCPTESSGEELDKLAAGGWCVLKAAVFHSVEHRGVCS</sequence>
<dbReference type="PANTHER" id="PTHR46441:SF3">
    <property type="entry name" value="TRANSMEMBRANE EPIDIDYMAL FAMILY MEMBER 3"/>
    <property type="match status" value="1"/>
</dbReference>
<feature type="transmembrane region" description="Helical" evidence="6">
    <location>
        <begin position="226"/>
        <end position="251"/>
    </location>
</feature>
<dbReference type="Pfam" id="PF04819">
    <property type="entry name" value="DUF716"/>
    <property type="match status" value="1"/>
</dbReference>
<dbReference type="AlphaFoldDB" id="A0A8D2CUT6"/>
<name>A0A8D2CUT6_SCIVU</name>
<evidence type="ECO:0000313" key="7">
    <source>
        <dbReference type="Ensembl" id="ENSSVLP00005015222.1"/>
    </source>
</evidence>
<feature type="transmembrane region" description="Helical" evidence="6">
    <location>
        <begin position="133"/>
        <end position="150"/>
    </location>
</feature>
<dbReference type="GO" id="GO:0016020">
    <property type="term" value="C:membrane"/>
    <property type="evidence" value="ECO:0007669"/>
    <property type="project" value="UniProtKB-SubCell"/>
</dbReference>
<evidence type="ECO:0000256" key="3">
    <source>
        <dbReference type="ARBA" id="ARBA00022692"/>
    </source>
</evidence>
<dbReference type="Ensembl" id="ENSSVLT00005016896.1">
    <property type="protein sequence ID" value="ENSSVLP00005015222.1"/>
    <property type="gene ID" value="ENSSVLG00005012180.1"/>
</dbReference>
<comment type="similarity">
    <text evidence="2">Belongs to the TMEM45 family.</text>
</comment>
<keyword evidence="3 6" id="KW-0812">Transmembrane</keyword>
<dbReference type="PANTHER" id="PTHR46441">
    <property type="entry name" value="TRANSMEMBRANE EPIDIDYMAL FAMILY MEMBER 3"/>
    <property type="match status" value="1"/>
</dbReference>
<reference evidence="7" key="2">
    <citation type="submission" date="2025-09" db="UniProtKB">
        <authorList>
            <consortium name="Ensembl"/>
        </authorList>
    </citation>
    <scope>IDENTIFICATION</scope>
</reference>
<accession>A0A8D2CUT6</accession>